<reference evidence="1" key="2">
    <citation type="submission" date="2025-08" db="UniProtKB">
        <authorList>
            <consortium name="Ensembl"/>
        </authorList>
    </citation>
    <scope>IDENTIFICATION</scope>
</reference>
<dbReference type="AlphaFoldDB" id="A0A8C3UJ77"/>
<proteinExistence type="predicted"/>
<reference evidence="1" key="1">
    <citation type="submission" date="2020-10" db="EMBL/GenBank/DDBJ databases">
        <title>Catharus ustulatus (Swainson's thrush) genome, bCatUst1, primary haplotype v2.</title>
        <authorList>
            <person name="Delmore K."/>
            <person name="Vafadar M."/>
            <person name="Formenti G."/>
            <person name="Chow W."/>
            <person name="Pelan S."/>
            <person name="Howe K."/>
            <person name="Rhie A."/>
            <person name="Mountcastle J."/>
            <person name="Haase B."/>
            <person name="Fedrigo O."/>
            <person name="Jarvis E.D."/>
        </authorList>
    </citation>
    <scope>NUCLEOTIDE SEQUENCE [LARGE SCALE GENOMIC DNA]</scope>
</reference>
<protein>
    <submittedName>
        <fullName evidence="1">Uncharacterized protein</fullName>
    </submittedName>
</protein>
<evidence type="ECO:0000313" key="1">
    <source>
        <dbReference type="Ensembl" id="ENSCUSP00005013063.1"/>
    </source>
</evidence>
<evidence type="ECO:0000313" key="2">
    <source>
        <dbReference type="Proteomes" id="UP000694563"/>
    </source>
</evidence>
<reference evidence="1" key="3">
    <citation type="submission" date="2025-09" db="UniProtKB">
        <authorList>
            <consortium name="Ensembl"/>
        </authorList>
    </citation>
    <scope>IDENTIFICATION</scope>
</reference>
<organism evidence="1 2">
    <name type="scientific">Catharus ustulatus</name>
    <name type="common">Russet-backed thrush</name>
    <name type="synonym">Hylocichla ustulatus</name>
    <dbReference type="NCBI Taxonomy" id="91951"/>
    <lineage>
        <taxon>Eukaryota</taxon>
        <taxon>Metazoa</taxon>
        <taxon>Chordata</taxon>
        <taxon>Craniata</taxon>
        <taxon>Vertebrata</taxon>
        <taxon>Euteleostomi</taxon>
        <taxon>Archelosauria</taxon>
        <taxon>Archosauria</taxon>
        <taxon>Dinosauria</taxon>
        <taxon>Saurischia</taxon>
        <taxon>Theropoda</taxon>
        <taxon>Coelurosauria</taxon>
        <taxon>Aves</taxon>
        <taxon>Neognathae</taxon>
        <taxon>Neoaves</taxon>
        <taxon>Telluraves</taxon>
        <taxon>Australaves</taxon>
        <taxon>Passeriformes</taxon>
        <taxon>Turdidae</taxon>
        <taxon>Catharus</taxon>
    </lineage>
</organism>
<accession>A0A8C3UJ77</accession>
<keyword evidence="2" id="KW-1185">Reference proteome</keyword>
<sequence>MELRLHMVSHTGEMPYKVTGESAQPAPSAFCPGQSCACTRPSSTVERSCLCARSAGTGPRAAMASRCTSRLSTGTSDNVSSVTLAEVSAPQAWGLADFQRGLPRGAGLRPKGLKLAEAEVTVTFPCPQERAALRV</sequence>
<dbReference type="Ensembl" id="ENSCUST00005013593.1">
    <property type="protein sequence ID" value="ENSCUSP00005013063.1"/>
    <property type="gene ID" value="ENSCUSG00005008397.1"/>
</dbReference>
<name>A0A8C3UJ77_CATUS</name>
<dbReference type="Proteomes" id="UP000694563">
    <property type="component" value="Chromosome 24"/>
</dbReference>